<keyword evidence="4" id="KW-0804">Transcription</keyword>
<dbReference type="GO" id="GO:0003677">
    <property type="term" value="F:DNA binding"/>
    <property type="evidence" value="ECO:0007669"/>
    <property type="project" value="InterPro"/>
</dbReference>
<dbReference type="GO" id="GO:0045666">
    <property type="term" value="P:positive regulation of neuron differentiation"/>
    <property type="evidence" value="ECO:0007669"/>
    <property type="project" value="InterPro"/>
</dbReference>
<accession>A0A8J2REQ4</accession>
<dbReference type="GO" id="GO:0045746">
    <property type="term" value="P:negative regulation of Notch signaling pathway"/>
    <property type="evidence" value="ECO:0007669"/>
    <property type="project" value="InterPro"/>
</dbReference>
<dbReference type="GO" id="GO:0003714">
    <property type="term" value="F:transcription corepressor activity"/>
    <property type="evidence" value="ECO:0007669"/>
    <property type="project" value="InterPro"/>
</dbReference>
<evidence type="ECO:0000256" key="2">
    <source>
        <dbReference type="ARBA" id="ARBA00022491"/>
    </source>
</evidence>
<evidence type="ECO:0000313" key="10">
    <source>
        <dbReference type="Proteomes" id="UP000789390"/>
    </source>
</evidence>
<keyword evidence="5" id="KW-0539">Nucleus</keyword>
<dbReference type="EMBL" id="CAKKLH010000040">
    <property type="protein sequence ID" value="CAH0100583.1"/>
    <property type="molecule type" value="Genomic_DNA"/>
</dbReference>
<protein>
    <recommendedName>
        <fullName evidence="8">BEN domain-containing protein</fullName>
    </recommendedName>
</protein>
<evidence type="ECO:0000256" key="1">
    <source>
        <dbReference type="ARBA" id="ARBA00004123"/>
    </source>
</evidence>
<dbReference type="AlphaFoldDB" id="A0A8J2REQ4"/>
<evidence type="ECO:0000256" key="4">
    <source>
        <dbReference type="ARBA" id="ARBA00023163"/>
    </source>
</evidence>
<comment type="caution">
    <text evidence="9">The sequence shown here is derived from an EMBL/GenBank/DDBJ whole genome shotgun (WGS) entry which is preliminary data.</text>
</comment>
<dbReference type="Gene3D" id="1.10.10.2590">
    <property type="entry name" value="BEN domain"/>
    <property type="match status" value="1"/>
</dbReference>
<evidence type="ECO:0000256" key="5">
    <source>
        <dbReference type="ARBA" id="ARBA00023242"/>
    </source>
</evidence>
<feature type="compositionally biased region" description="Polar residues" evidence="7">
    <location>
        <begin position="200"/>
        <end position="209"/>
    </location>
</feature>
<keyword evidence="6" id="KW-0175">Coiled coil</keyword>
<keyword evidence="3" id="KW-0805">Transcription regulation</keyword>
<keyword evidence="2" id="KW-0678">Repressor</keyword>
<comment type="subcellular location">
    <subcellularLocation>
        <location evidence="1">Nucleus</location>
    </subcellularLocation>
</comment>
<dbReference type="Pfam" id="PF10523">
    <property type="entry name" value="BEN"/>
    <property type="match status" value="1"/>
</dbReference>
<sequence>MADPLVYILLNFTKNDELAIGTLEAIAVPKDFHDESFLHQLQQLRAFVGTKKVIGVNWPKFPIIPGWSLPADSTTSTRSLVQYEIRPCKVITFSEDKDVVVSVRNAMMKTPIGVQKAVAKKKSLNISDSDMDGLGCHLIAERDQDKTNYGHESDDNSSVNDHADDQEDNSPSPSDEDEDMITATPPLPPAKRKRADQIEKSVSNTVSKKNASHSKENDSFVTPNRSKKSSANNSDSHILTSLDEQAKEPVNAELHQQHLRSEYKDEIQELKNQISFLNEQIRDSTYELEIERDDYKIAEKDAIILNLQEEIKSLEDLNPKALAKSLNEGLALLHTTLETLTISQVTAQQSRYQLEISESGRTNLVKLHKDYETTVHQNADMSKMINIIMEALWDREFMSKHSLTGKKAPTDKTKNPAKPALPKEDVQEITSFVVEFWGTKHKLAIDPFMVHPCITSKLLSEHTAHKSREKLFVENADEVDPQ</sequence>
<reference evidence="9" key="1">
    <citation type="submission" date="2021-11" db="EMBL/GenBank/DDBJ databases">
        <authorList>
            <person name="Schell T."/>
        </authorList>
    </citation>
    <scope>NUCLEOTIDE SEQUENCE</scope>
    <source>
        <strain evidence="9">M5</strain>
    </source>
</reference>
<feature type="compositionally biased region" description="Acidic residues" evidence="7">
    <location>
        <begin position="164"/>
        <end position="180"/>
    </location>
</feature>
<feature type="compositionally biased region" description="Polar residues" evidence="7">
    <location>
        <begin position="219"/>
        <end position="235"/>
    </location>
</feature>
<dbReference type="InterPro" id="IPR037496">
    <property type="entry name" value="BEND6-like"/>
</dbReference>
<dbReference type="GO" id="GO:0005634">
    <property type="term" value="C:nucleus"/>
    <property type="evidence" value="ECO:0007669"/>
    <property type="project" value="UniProtKB-SubCell"/>
</dbReference>
<evidence type="ECO:0000313" key="9">
    <source>
        <dbReference type="EMBL" id="CAH0100583.1"/>
    </source>
</evidence>
<gene>
    <name evidence="9" type="ORF">DGAL_LOCUS2868</name>
</gene>
<feature type="domain" description="BEN" evidence="8">
    <location>
        <begin position="383"/>
        <end position="436"/>
    </location>
</feature>
<dbReference type="PANTHER" id="PTHR35346">
    <property type="entry name" value="BEN DOMAIN-CONTAINING PROTEIN 6"/>
    <property type="match status" value="1"/>
</dbReference>
<dbReference type="OrthoDB" id="6373240at2759"/>
<evidence type="ECO:0000259" key="8">
    <source>
        <dbReference type="Pfam" id="PF10523"/>
    </source>
</evidence>
<evidence type="ECO:0000256" key="3">
    <source>
        <dbReference type="ARBA" id="ARBA00023015"/>
    </source>
</evidence>
<evidence type="ECO:0000256" key="7">
    <source>
        <dbReference type="SAM" id="MobiDB-lite"/>
    </source>
</evidence>
<name>A0A8J2REQ4_9CRUS</name>
<organism evidence="9 10">
    <name type="scientific">Daphnia galeata</name>
    <dbReference type="NCBI Taxonomy" id="27404"/>
    <lineage>
        <taxon>Eukaryota</taxon>
        <taxon>Metazoa</taxon>
        <taxon>Ecdysozoa</taxon>
        <taxon>Arthropoda</taxon>
        <taxon>Crustacea</taxon>
        <taxon>Branchiopoda</taxon>
        <taxon>Diplostraca</taxon>
        <taxon>Cladocera</taxon>
        <taxon>Anomopoda</taxon>
        <taxon>Daphniidae</taxon>
        <taxon>Daphnia</taxon>
    </lineage>
</organism>
<dbReference type="Proteomes" id="UP000789390">
    <property type="component" value="Unassembled WGS sequence"/>
</dbReference>
<proteinExistence type="predicted"/>
<feature type="coiled-coil region" evidence="6">
    <location>
        <begin position="260"/>
        <end position="324"/>
    </location>
</feature>
<dbReference type="InterPro" id="IPR018379">
    <property type="entry name" value="BEN_domain"/>
</dbReference>
<evidence type="ECO:0000256" key="6">
    <source>
        <dbReference type="SAM" id="Coils"/>
    </source>
</evidence>
<feature type="region of interest" description="Disordered" evidence="7">
    <location>
        <begin position="147"/>
        <end position="235"/>
    </location>
</feature>
<dbReference type="PANTHER" id="PTHR35346:SF1">
    <property type="entry name" value="BEN DOMAIN-CONTAINING PROTEIN 6"/>
    <property type="match status" value="1"/>
</dbReference>
<keyword evidence="10" id="KW-1185">Reference proteome</keyword>